<feature type="compositionally biased region" description="Low complexity" evidence="3">
    <location>
        <begin position="325"/>
        <end position="346"/>
    </location>
</feature>
<evidence type="ECO:0000259" key="4">
    <source>
        <dbReference type="Pfam" id="PF25876"/>
    </source>
</evidence>
<evidence type="ECO:0000259" key="5">
    <source>
        <dbReference type="Pfam" id="PF25917"/>
    </source>
</evidence>
<dbReference type="InterPro" id="IPR058625">
    <property type="entry name" value="MdtA-like_BSH"/>
</dbReference>
<accession>Q2IDT3</accession>
<reference evidence="7" key="1">
    <citation type="submission" date="2006-01" db="EMBL/GenBank/DDBJ databases">
        <title>Complete sequence of Anaeromyxobacter dehalogenans 2CP-C.</title>
        <authorList>
            <consortium name="US DOE Joint Genome Institute"/>
            <person name="Copeland A."/>
            <person name="Lucas S."/>
            <person name="Lapidus A."/>
            <person name="Barry K."/>
            <person name="Detter J.C."/>
            <person name="Glavina T."/>
            <person name="Hammon N."/>
            <person name="Israni S."/>
            <person name="Pitluck S."/>
            <person name="Brettin T."/>
            <person name="Bruce D."/>
            <person name="Han C."/>
            <person name="Tapia R."/>
            <person name="Gilna P."/>
            <person name="Kiss H."/>
            <person name="Schmutz J."/>
            <person name="Larimer F."/>
            <person name="Land M."/>
            <person name="Kyrpides N."/>
            <person name="Anderson I."/>
            <person name="Sanford R.A."/>
            <person name="Ritalahti K.M."/>
            <person name="Thomas H.S."/>
            <person name="Kirby J.R."/>
            <person name="Zhulin I.B."/>
            <person name="Loeffler F.E."/>
            <person name="Richardson P."/>
        </authorList>
    </citation>
    <scope>NUCLEOTIDE SEQUENCE</scope>
    <source>
        <strain evidence="7">2CP-C</strain>
    </source>
</reference>
<dbReference type="OrthoDB" id="9784484at2"/>
<dbReference type="PANTHER" id="PTHR30469:SF33">
    <property type="entry name" value="SLR1207 PROTEIN"/>
    <property type="match status" value="1"/>
</dbReference>
<protein>
    <submittedName>
        <fullName evidence="7">Secretion protein HlyD</fullName>
    </submittedName>
</protein>
<dbReference type="InterPro" id="IPR058792">
    <property type="entry name" value="Beta-barrel_RND_2"/>
</dbReference>
<dbReference type="NCBIfam" id="TIGR01730">
    <property type="entry name" value="RND_mfp"/>
    <property type="match status" value="1"/>
</dbReference>
<evidence type="ECO:0000259" key="6">
    <source>
        <dbReference type="Pfam" id="PF25954"/>
    </source>
</evidence>
<dbReference type="Pfam" id="PF25954">
    <property type="entry name" value="Beta-barrel_RND_2"/>
    <property type="match status" value="1"/>
</dbReference>
<proteinExistence type="inferred from homology"/>
<feature type="domain" description="CusB-like beta-barrel" evidence="6">
    <location>
        <begin position="227"/>
        <end position="300"/>
    </location>
</feature>
<dbReference type="EMBL" id="CP000251">
    <property type="protein sequence ID" value="ABC82742.1"/>
    <property type="molecule type" value="Genomic_DNA"/>
</dbReference>
<organism evidence="7 8">
    <name type="scientific">Anaeromyxobacter dehalogenans (strain 2CP-C)</name>
    <dbReference type="NCBI Taxonomy" id="290397"/>
    <lineage>
        <taxon>Bacteria</taxon>
        <taxon>Pseudomonadati</taxon>
        <taxon>Myxococcota</taxon>
        <taxon>Myxococcia</taxon>
        <taxon>Myxococcales</taxon>
        <taxon>Cystobacterineae</taxon>
        <taxon>Anaeromyxobacteraceae</taxon>
        <taxon>Anaeromyxobacter</taxon>
    </lineage>
</organism>
<dbReference type="GO" id="GO:0015562">
    <property type="term" value="F:efflux transmembrane transporter activity"/>
    <property type="evidence" value="ECO:0007669"/>
    <property type="project" value="TreeGrafter"/>
</dbReference>
<sequence>MTRRRLSYAGVAIAALAALLGLWRWRAASSAGEVHYETAKVDRGRVVAKVTATGTLSALVTVQVGSQVSGRISELHADFNSRVRKGEVIARIDPQLFRAAVAQAKANTVAAEGNLAKARAQAADAERQLGRTRQLAERNLVAAADLDTAQANADGARAAVQAAQGTVAQARAALQQAQVNLGYTDIVSPTNGVVISRNVDVGQTVAASLQAPILFVIAEDLAKMQVDTSVAEADVGRLRAGMPATFTVDAYPNEVFSGTVRQVRNAATTVQNVVTYDAVVDVANPDLKLKPGMTATVTFVYAQRDDALRVPNAALRFRPPPGLKRPAQGAQAQEAAAPAGQGARAAARPDRSGGDGARARPDGGRTVWVLRGEARDPVAVAVQTGITDGSATELVSGDLREGDPVVTDATGGGASTRQGGGGAMRRGPF</sequence>
<dbReference type="AlphaFoldDB" id="Q2IDT3"/>
<keyword evidence="2" id="KW-0175">Coiled coil</keyword>
<feature type="compositionally biased region" description="Basic and acidic residues" evidence="3">
    <location>
        <begin position="347"/>
        <end position="363"/>
    </location>
</feature>
<evidence type="ECO:0000313" key="7">
    <source>
        <dbReference type="EMBL" id="ABC82742.1"/>
    </source>
</evidence>
<dbReference type="KEGG" id="ade:Adeh_2972"/>
<dbReference type="Pfam" id="PF25917">
    <property type="entry name" value="BSH_RND"/>
    <property type="match status" value="1"/>
</dbReference>
<dbReference type="InterPro" id="IPR006143">
    <property type="entry name" value="RND_pump_MFP"/>
</dbReference>
<dbReference type="Gene3D" id="2.40.30.170">
    <property type="match status" value="1"/>
</dbReference>
<feature type="region of interest" description="Disordered" evidence="3">
    <location>
        <begin position="317"/>
        <end position="365"/>
    </location>
</feature>
<dbReference type="HOGENOM" id="CLU_018816_14_1_7"/>
<gene>
    <name evidence="7" type="ordered locus">Adeh_2972</name>
</gene>
<feature type="domain" description="Multidrug resistance protein MdtA-like alpha-helical hairpin" evidence="4">
    <location>
        <begin position="110"/>
        <end position="184"/>
    </location>
</feature>
<name>Q2IDT3_ANADE</name>
<feature type="coiled-coil region" evidence="2">
    <location>
        <begin position="101"/>
        <end position="135"/>
    </location>
</feature>
<feature type="compositionally biased region" description="Gly residues" evidence="3">
    <location>
        <begin position="410"/>
        <end position="429"/>
    </location>
</feature>
<dbReference type="RefSeq" id="WP_011422024.1">
    <property type="nucleotide sequence ID" value="NC_007760.1"/>
</dbReference>
<evidence type="ECO:0000256" key="1">
    <source>
        <dbReference type="ARBA" id="ARBA00009477"/>
    </source>
</evidence>
<dbReference type="PANTHER" id="PTHR30469">
    <property type="entry name" value="MULTIDRUG RESISTANCE PROTEIN MDTA"/>
    <property type="match status" value="1"/>
</dbReference>
<dbReference type="FunFam" id="2.40.30.170:FF:000010">
    <property type="entry name" value="Efflux RND transporter periplasmic adaptor subunit"/>
    <property type="match status" value="1"/>
</dbReference>
<dbReference type="Gene3D" id="2.40.50.100">
    <property type="match status" value="2"/>
</dbReference>
<dbReference type="Pfam" id="PF25876">
    <property type="entry name" value="HH_MFP_RND"/>
    <property type="match status" value="1"/>
</dbReference>
<dbReference type="InterPro" id="IPR058624">
    <property type="entry name" value="MdtA-like_HH"/>
</dbReference>
<dbReference type="Proteomes" id="UP000001935">
    <property type="component" value="Chromosome"/>
</dbReference>
<feature type="domain" description="Multidrug resistance protein MdtA-like barrel-sandwich hybrid" evidence="5">
    <location>
        <begin position="61"/>
        <end position="215"/>
    </location>
</feature>
<evidence type="ECO:0000256" key="2">
    <source>
        <dbReference type="SAM" id="Coils"/>
    </source>
</evidence>
<feature type="region of interest" description="Disordered" evidence="3">
    <location>
        <begin position="401"/>
        <end position="429"/>
    </location>
</feature>
<dbReference type="GO" id="GO:1990281">
    <property type="term" value="C:efflux pump complex"/>
    <property type="evidence" value="ECO:0007669"/>
    <property type="project" value="TreeGrafter"/>
</dbReference>
<dbReference type="SUPFAM" id="SSF111369">
    <property type="entry name" value="HlyD-like secretion proteins"/>
    <property type="match status" value="1"/>
</dbReference>
<comment type="similarity">
    <text evidence="1">Belongs to the membrane fusion protein (MFP) (TC 8.A.1) family.</text>
</comment>
<dbReference type="STRING" id="290397.Adeh_2972"/>
<dbReference type="eggNOG" id="COG0845">
    <property type="taxonomic scope" value="Bacteria"/>
</dbReference>
<evidence type="ECO:0000313" key="8">
    <source>
        <dbReference type="Proteomes" id="UP000001935"/>
    </source>
</evidence>
<evidence type="ECO:0000256" key="3">
    <source>
        <dbReference type="SAM" id="MobiDB-lite"/>
    </source>
</evidence>